<evidence type="ECO:0000256" key="1">
    <source>
        <dbReference type="SAM" id="Phobius"/>
    </source>
</evidence>
<keyword evidence="1" id="KW-0472">Membrane</keyword>
<keyword evidence="1" id="KW-1133">Transmembrane helix</keyword>
<feature type="transmembrane region" description="Helical" evidence="1">
    <location>
        <begin position="55"/>
        <end position="74"/>
    </location>
</feature>
<evidence type="ECO:0000259" key="2">
    <source>
        <dbReference type="Pfam" id="PF18917"/>
    </source>
</evidence>
<feature type="domain" description="LiaI-LiaF-like transmembrane region" evidence="2">
    <location>
        <begin position="7"/>
        <end position="48"/>
    </location>
</feature>
<evidence type="ECO:0000313" key="3">
    <source>
        <dbReference type="EMBL" id="SFH51439.1"/>
    </source>
</evidence>
<sequence length="87" mass="10199">MKNKDYTPGVILIGTGILFLLRNFGIISFRYLFQFWPVILIITGINLIIEKQPYVSVLTWILFFIIVITLSIMIELKIYVPMIPFPY</sequence>
<dbReference type="AlphaFoldDB" id="A0A1I3ANX2"/>
<dbReference type="Pfam" id="PF18917">
    <property type="entry name" value="LiaI-LiaF-like_TM1"/>
    <property type="match status" value="1"/>
</dbReference>
<accession>A0A1I3ANX2</accession>
<feature type="transmembrane region" description="Helical" evidence="1">
    <location>
        <begin position="31"/>
        <end position="49"/>
    </location>
</feature>
<organism evidence="3 4">
    <name type="scientific">Tindallia magadiensis</name>
    <dbReference type="NCBI Taxonomy" id="69895"/>
    <lineage>
        <taxon>Bacteria</taxon>
        <taxon>Bacillati</taxon>
        <taxon>Bacillota</taxon>
        <taxon>Clostridia</taxon>
        <taxon>Peptostreptococcales</taxon>
        <taxon>Tindalliaceae</taxon>
        <taxon>Tindallia</taxon>
    </lineage>
</organism>
<proteinExistence type="predicted"/>
<dbReference type="STRING" id="69895.SAMN05192551_101316"/>
<name>A0A1I3ANX2_9FIRM</name>
<dbReference type="RefSeq" id="WP_093368892.1">
    <property type="nucleotide sequence ID" value="NZ_FOQA01000001.1"/>
</dbReference>
<protein>
    <recommendedName>
        <fullName evidence="2">LiaI-LiaF-like transmembrane region domain-containing protein</fullName>
    </recommendedName>
</protein>
<gene>
    <name evidence="3" type="ORF">SAMN05192551_101316</name>
</gene>
<dbReference type="InterPro" id="IPR043726">
    <property type="entry name" value="LiaI-LiaF-like_TM1"/>
</dbReference>
<keyword evidence="4" id="KW-1185">Reference proteome</keyword>
<reference evidence="4" key="1">
    <citation type="submission" date="2016-10" db="EMBL/GenBank/DDBJ databases">
        <authorList>
            <person name="Varghese N."/>
            <person name="Submissions S."/>
        </authorList>
    </citation>
    <scope>NUCLEOTIDE SEQUENCE [LARGE SCALE GENOMIC DNA]</scope>
    <source>
        <strain evidence="4">Z-7934</strain>
    </source>
</reference>
<evidence type="ECO:0000313" key="4">
    <source>
        <dbReference type="Proteomes" id="UP000199287"/>
    </source>
</evidence>
<keyword evidence="1" id="KW-0812">Transmembrane</keyword>
<dbReference type="EMBL" id="FOQA01000001">
    <property type="protein sequence ID" value="SFH51439.1"/>
    <property type="molecule type" value="Genomic_DNA"/>
</dbReference>
<feature type="transmembrane region" description="Helical" evidence="1">
    <location>
        <begin position="6"/>
        <end position="24"/>
    </location>
</feature>
<dbReference type="Proteomes" id="UP000199287">
    <property type="component" value="Unassembled WGS sequence"/>
</dbReference>
<dbReference type="OrthoDB" id="49365at2"/>